<feature type="region of interest" description="Disordered" evidence="1">
    <location>
        <begin position="1"/>
        <end position="32"/>
    </location>
</feature>
<reference evidence="2" key="1">
    <citation type="submission" date="2021-03" db="EMBL/GenBank/DDBJ databases">
        <title>Draft genome sequence of rust myrtle Austropuccinia psidii MF-1, a brazilian biotype.</title>
        <authorList>
            <person name="Quecine M.C."/>
            <person name="Pachon D.M.R."/>
            <person name="Bonatelli M.L."/>
            <person name="Correr F.H."/>
            <person name="Franceschini L.M."/>
            <person name="Leite T.F."/>
            <person name="Margarido G.R.A."/>
            <person name="Almeida C.A."/>
            <person name="Ferrarezi J.A."/>
            <person name="Labate C.A."/>
        </authorList>
    </citation>
    <scope>NUCLEOTIDE SEQUENCE</scope>
    <source>
        <strain evidence="2">MF-1</strain>
    </source>
</reference>
<feature type="compositionally biased region" description="Polar residues" evidence="1">
    <location>
        <begin position="8"/>
        <end position="32"/>
    </location>
</feature>
<dbReference type="EMBL" id="AVOT02021452">
    <property type="protein sequence ID" value="MBW0510275.1"/>
    <property type="molecule type" value="Genomic_DNA"/>
</dbReference>
<keyword evidence="3" id="KW-1185">Reference proteome</keyword>
<evidence type="ECO:0000256" key="1">
    <source>
        <dbReference type="SAM" id="MobiDB-lite"/>
    </source>
</evidence>
<protein>
    <submittedName>
        <fullName evidence="2">Uncharacterized protein</fullName>
    </submittedName>
</protein>
<proteinExistence type="predicted"/>
<dbReference type="AlphaFoldDB" id="A0A9Q3E086"/>
<dbReference type="Proteomes" id="UP000765509">
    <property type="component" value="Unassembled WGS sequence"/>
</dbReference>
<feature type="compositionally biased region" description="Polar residues" evidence="1">
    <location>
        <begin position="45"/>
        <end position="65"/>
    </location>
</feature>
<name>A0A9Q3E086_9BASI</name>
<accession>A0A9Q3E086</accession>
<comment type="caution">
    <text evidence="2">The sequence shown here is derived from an EMBL/GenBank/DDBJ whole genome shotgun (WGS) entry which is preliminary data.</text>
</comment>
<organism evidence="2 3">
    <name type="scientific">Austropuccinia psidii MF-1</name>
    <dbReference type="NCBI Taxonomy" id="1389203"/>
    <lineage>
        <taxon>Eukaryota</taxon>
        <taxon>Fungi</taxon>
        <taxon>Dikarya</taxon>
        <taxon>Basidiomycota</taxon>
        <taxon>Pucciniomycotina</taxon>
        <taxon>Pucciniomycetes</taxon>
        <taxon>Pucciniales</taxon>
        <taxon>Sphaerophragmiaceae</taxon>
        <taxon>Austropuccinia</taxon>
    </lineage>
</organism>
<feature type="region of interest" description="Disordered" evidence="1">
    <location>
        <begin position="45"/>
        <end position="66"/>
    </location>
</feature>
<gene>
    <name evidence="2" type="ORF">O181_049990</name>
</gene>
<evidence type="ECO:0000313" key="3">
    <source>
        <dbReference type="Proteomes" id="UP000765509"/>
    </source>
</evidence>
<evidence type="ECO:0000313" key="2">
    <source>
        <dbReference type="EMBL" id="MBW0510275.1"/>
    </source>
</evidence>
<sequence>MLDRLNAPENQSNNKQTEVSTNLKNTDNTNKSPLSFAAVLATGTPRITNSLPKKPTPTTQSLTRSEQNKFKKFSIVIRTKFGATKLFEGKTTQESYKKS</sequence>